<name>A0AAV7EZX9_ARIFI</name>
<feature type="region of interest" description="Disordered" evidence="1">
    <location>
        <begin position="189"/>
        <end position="265"/>
    </location>
</feature>
<evidence type="ECO:0000313" key="3">
    <source>
        <dbReference type="Proteomes" id="UP000825729"/>
    </source>
</evidence>
<evidence type="ECO:0000313" key="2">
    <source>
        <dbReference type="EMBL" id="KAG9453476.1"/>
    </source>
</evidence>
<sequence>MCCAFVQGKLYCGCNDNNIQEIDLVSGTVSTIQPRARKLLGKANPIYSMQCQSGLLYSAGPSIDGAPVKIWSTANYNMVGSLQTTLDVRAMAVSSELIYLGCKVGQSPLHLCKRNCIDQIKSKGLFKGMEARTLTQIQETIESIFEKRVRVYYVLISLHQIACQRRSCEDDDVPGNIVVDVSDYAGEDLSSLDKDRRPNHSSATKIDQVTVDENKKIATPPIDPPYEDQWRKRRKSQVVTPPKDQEKKEVNPLFDDQQTEGSGYK</sequence>
<comment type="caution">
    <text evidence="2">The sequence shown here is derived from an EMBL/GenBank/DDBJ whole genome shotgun (WGS) entry which is preliminary data.</text>
</comment>
<dbReference type="EMBL" id="JAINDJ010000003">
    <property type="protein sequence ID" value="KAG9453476.1"/>
    <property type="molecule type" value="Genomic_DNA"/>
</dbReference>
<protein>
    <submittedName>
        <fullName evidence="2">Uncharacterized protein</fullName>
    </submittedName>
</protein>
<reference evidence="2 3" key="1">
    <citation type="submission" date="2021-07" db="EMBL/GenBank/DDBJ databases">
        <title>The Aristolochia fimbriata genome: insights into angiosperm evolution, floral development and chemical biosynthesis.</title>
        <authorList>
            <person name="Jiao Y."/>
        </authorList>
    </citation>
    <scope>NUCLEOTIDE SEQUENCE [LARGE SCALE GENOMIC DNA]</scope>
    <source>
        <strain evidence="2">IBCAS-2021</strain>
        <tissue evidence="2">Leaf</tissue>
    </source>
</reference>
<proteinExistence type="predicted"/>
<organism evidence="2 3">
    <name type="scientific">Aristolochia fimbriata</name>
    <name type="common">White veined hardy Dutchman's pipe vine</name>
    <dbReference type="NCBI Taxonomy" id="158543"/>
    <lineage>
        <taxon>Eukaryota</taxon>
        <taxon>Viridiplantae</taxon>
        <taxon>Streptophyta</taxon>
        <taxon>Embryophyta</taxon>
        <taxon>Tracheophyta</taxon>
        <taxon>Spermatophyta</taxon>
        <taxon>Magnoliopsida</taxon>
        <taxon>Magnoliidae</taxon>
        <taxon>Piperales</taxon>
        <taxon>Aristolochiaceae</taxon>
        <taxon>Aristolochia</taxon>
    </lineage>
</organism>
<dbReference type="AlphaFoldDB" id="A0AAV7EZX9"/>
<dbReference type="InterPro" id="IPR036322">
    <property type="entry name" value="WD40_repeat_dom_sf"/>
</dbReference>
<dbReference type="InterPro" id="IPR015943">
    <property type="entry name" value="WD40/YVTN_repeat-like_dom_sf"/>
</dbReference>
<gene>
    <name evidence="2" type="ORF">H6P81_006380</name>
</gene>
<dbReference type="PANTHER" id="PTHR47446:SF2">
    <property type="entry name" value="RING-TYPE E3 UBIQUITIN TRANSFERASE"/>
    <property type="match status" value="1"/>
</dbReference>
<keyword evidence="3" id="KW-1185">Reference proteome</keyword>
<dbReference type="Gene3D" id="2.130.10.10">
    <property type="entry name" value="YVTN repeat-like/Quinoprotein amine dehydrogenase"/>
    <property type="match status" value="1"/>
</dbReference>
<dbReference type="SUPFAM" id="SSF50978">
    <property type="entry name" value="WD40 repeat-like"/>
    <property type="match status" value="1"/>
</dbReference>
<dbReference type="PANTHER" id="PTHR47446">
    <property type="entry name" value="RING-TYPE E3 UBIQUITIN TRANSFERASE"/>
    <property type="match status" value="1"/>
</dbReference>
<accession>A0AAV7EZX9</accession>
<dbReference type="Proteomes" id="UP000825729">
    <property type="component" value="Unassembled WGS sequence"/>
</dbReference>
<evidence type="ECO:0000256" key="1">
    <source>
        <dbReference type="SAM" id="MobiDB-lite"/>
    </source>
</evidence>
<dbReference type="InterPro" id="IPR052858">
    <property type="entry name" value="E3_ubiquitin-ligase_LIN"/>
</dbReference>